<dbReference type="InterPro" id="IPR025422">
    <property type="entry name" value="TGA_domain"/>
</dbReference>
<evidence type="ECO:0000313" key="3">
    <source>
        <dbReference type="Proteomes" id="UP000631114"/>
    </source>
</evidence>
<accession>A0A835IFH0</accession>
<dbReference type="GO" id="GO:0043565">
    <property type="term" value="F:sequence-specific DNA binding"/>
    <property type="evidence" value="ECO:0007669"/>
    <property type="project" value="InterPro"/>
</dbReference>
<dbReference type="GO" id="GO:0006351">
    <property type="term" value="P:DNA-templated transcription"/>
    <property type="evidence" value="ECO:0007669"/>
    <property type="project" value="InterPro"/>
</dbReference>
<keyword evidence="3" id="KW-1185">Reference proteome</keyword>
<comment type="caution">
    <text evidence="2">The sequence shown here is derived from an EMBL/GenBank/DDBJ whole genome shotgun (WGS) entry which is preliminary data.</text>
</comment>
<dbReference type="PROSITE" id="PS51806">
    <property type="entry name" value="DOG1"/>
    <property type="match status" value="1"/>
</dbReference>
<dbReference type="PANTHER" id="PTHR46354">
    <property type="entry name" value="DOG1 DOMAIN-CONTAINING PROTEIN"/>
    <property type="match status" value="1"/>
</dbReference>
<dbReference type="PANTHER" id="PTHR46354:SF9">
    <property type="entry name" value="PROTEIN INAPERTURATE POLLEN1"/>
    <property type="match status" value="1"/>
</dbReference>
<dbReference type="InterPro" id="IPR051886">
    <property type="entry name" value="Seed_Dev/Stress_Resp_Reg"/>
</dbReference>
<protein>
    <recommendedName>
        <fullName evidence="1">DOG1 domain-containing protein</fullName>
    </recommendedName>
</protein>
<evidence type="ECO:0000313" key="2">
    <source>
        <dbReference type="EMBL" id="KAF9616716.1"/>
    </source>
</evidence>
<organism evidence="2 3">
    <name type="scientific">Coptis chinensis</name>
    <dbReference type="NCBI Taxonomy" id="261450"/>
    <lineage>
        <taxon>Eukaryota</taxon>
        <taxon>Viridiplantae</taxon>
        <taxon>Streptophyta</taxon>
        <taxon>Embryophyta</taxon>
        <taxon>Tracheophyta</taxon>
        <taxon>Spermatophyta</taxon>
        <taxon>Magnoliopsida</taxon>
        <taxon>Ranunculales</taxon>
        <taxon>Ranunculaceae</taxon>
        <taxon>Coptidoideae</taxon>
        <taxon>Coptis</taxon>
    </lineage>
</organism>
<feature type="domain" description="DOG1" evidence="1">
    <location>
        <begin position="89"/>
        <end position="327"/>
    </location>
</feature>
<dbReference type="AlphaFoldDB" id="A0A835IFH0"/>
<proteinExistence type="predicted"/>
<dbReference type="OrthoDB" id="683795at2759"/>
<gene>
    <name evidence="2" type="ORF">IFM89_031992</name>
</gene>
<name>A0A835IFH0_9MAGN</name>
<dbReference type="Proteomes" id="UP000631114">
    <property type="component" value="Unassembled WGS sequence"/>
</dbReference>
<reference evidence="2 3" key="1">
    <citation type="submission" date="2020-10" db="EMBL/GenBank/DDBJ databases">
        <title>The Coptis chinensis genome and diversification of protoberbering-type alkaloids.</title>
        <authorList>
            <person name="Wang B."/>
            <person name="Shu S."/>
            <person name="Song C."/>
            <person name="Liu Y."/>
        </authorList>
    </citation>
    <scope>NUCLEOTIDE SEQUENCE [LARGE SCALE GENOMIC DNA]</scope>
    <source>
        <strain evidence="2">HL-2020</strain>
        <tissue evidence="2">Leaf</tissue>
    </source>
</reference>
<dbReference type="Pfam" id="PF14144">
    <property type="entry name" value="DOG1"/>
    <property type="match status" value="1"/>
</dbReference>
<dbReference type="EMBL" id="JADFTS010000003">
    <property type="protein sequence ID" value="KAF9616716.1"/>
    <property type="molecule type" value="Genomic_DNA"/>
</dbReference>
<evidence type="ECO:0000259" key="1">
    <source>
        <dbReference type="PROSITE" id="PS51806"/>
    </source>
</evidence>
<sequence>MSPGIPCSKGNPGMLLCGNNLSFCHGMQLTMEPNLALIPTVMDTLGHSASRAAFGRKDPKDQFIDNPTMSMVSNSPSSTSRIVGKKTATRPFKEFYEEWIETLKNKLLPMLQRSMLVFSASHLSTCVQMLHHHFQTYYYALDQAASEDISQLLYPCWKNSFEKPFLWFGDYHPYLFTNLLRSLLNEDSDDGDDFERSNEKGLSFPLAWNRPSTNLVNRVEQIECGLRSMVPCFVDRARKAQCEFIKRGAVDWVRCKGKEEASKVIGGGVVANNDELVSVFLDANRLRRNILIEIMGATDLYQAALYLEGLAKFFIGFRDFELVKEFEQCKIPLSLDS</sequence>